<dbReference type="OrthoDB" id="5883820at2759"/>
<protein>
    <submittedName>
        <fullName evidence="2">Uncharacterized protein</fullName>
    </submittedName>
</protein>
<evidence type="ECO:0000313" key="3">
    <source>
        <dbReference type="Proteomes" id="UP000580250"/>
    </source>
</evidence>
<sequence>MKFILILFCMFALITSGMGTINCNPDGNCSGDGEPGPRTRCGNCFSCTYKNCCHFIYTYSFICCDIEGWRHPGYQKYLCRT</sequence>
<dbReference type="EMBL" id="CAJEWN010000092">
    <property type="protein sequence ID" value="CAD2162495.1"/>
    <property type="molecule type" value="Genomic_DNA"/>
</dbReference>
<evidence type="ECO:0000256" key="1">
    <source>
        <dbReference type="SAM" id="SignalP"/>
    </source>
</evidence>
<feature type="signal peptide" evidence="1">
    <location>
        <begin position="1"/>
        <end position="19"/>
    </location>
</feature>
<organism evidence="2 3">
    <name type="scientific">Meloidogyne enterolobii</name>
    <name type="common">Root-knot nematode worm</name>
    <name type="synonym">Meloidogyne mayaguensis</name>
    <dbReference type="NCBI Taxonomy" id="390850"/>
    <lineage>
        <taxon>Eukaryota</taxon>
        <taxon>Metazoa</taxon>
        <taxon>Ecdysozoa</taxon>
        <taxon>Nematoda</taxon>
        <taxon>Chromadorea</taxon>
        <taxon>Rhabditida</taxon>
        <taxon>Tylenchina</taxon>
        <taxon>Tylenchomorpha</taxon>
        <taxon>Tylenchoidea</taxon>
        <taxon>Meloidogynidae</taxon>
        <taxon>Meloidogyninae</taxon>
        <taxon>Meloidogyne</taxon>
    </lineage>
</organism>
<dbReference type="Proteomes" id="UP000580250">
    <property type="component" value="Unassembled WGS sequence"/>
</dbReference>
<accession>A0A6V7UNV5</accession>
<evidence type="ECO:0000313" key="2">
    <source>
        <dbReference type="EMBL" id="CAD2162495.1"/>
    </source>
</evidence>
<reference evidence="2 3" key="1">
    <citation type="submission" date="2020-08" db="EMBL/GenBank/DDBJ databases">
        <authorList>
            <person name="Koutsovoulos G."/>
            <person name="Danchin GJ E."/>
        </authorList>
    </citation>
    <scope>NUCLEOTIDE SEQUENCE [LARGE SCALE GENOMIC DNA]</scope>
</reference>
<gene>
    <name evidence="2" type="ORF">MENT_LOCUS15439</name>
</gene>
<comment type="caution">
    <text evidence="2">The sequence shown here is derived from an EMBL/GenBank/DDBJ whole genome shotgun (WGS) entry which is preliminary data.</text>
</comment>
<name>A0A6V7UNV5_MELEN</name>
<dbReference type="AlphaFoldDB" id="A0A6V7UNV5"/>
<feature type="chain" id="PRO_5027664195" evidence="1">
    <location>
        <begin position="20"/>
        <end position="81"/>
    </location>
</feature>
<keyword evidence="1" id="KW-0732">Signal</keyword>
<proteinExistence type="predicted"/>